<evidence type="ECO:0000256" key="2">
    <source>
        <dbReference type="SAM" id="Phobius"/>
    </source>
</evidence>
<comment type="caution">
    <text evidence="4">The sequence shown here is derived from an EMBL/GenBank/DDBJ whole genome shotgun (WGS) entry which is preliminary data.</text>
</comment>
<dbReference type="Proteomes" id="UP001198602">
    <property type="component" value="Unassembled WGS sequence"/>
</dbReference>
<organism evidence="4 5">
    <name type="scientific">Massilia hydrophila</name>
    <dbReference type="NCBI Taxonomy" id="3044279"/>
    <lineage>
        <taxon>Bacteria</taxon>
        <taxon>Pseudomonadati</taxon>
        <taxon>Pseudomonadota</taxon>
        <taxon>Betaproteobacteria</taxon>
        <taxon>Burkholderiales</taxon>
        <taxon>Oxalobacteraceae</taxon>
        <taxon>Telluria group</taxon>
        <taxon>Massilia</taxon>
    </lineage>
</organism>
<name>A0ABS7Y8P3_9BURK</name>
<feature type="transmembrane region" description="Helical" evidence="2">
    <location>
        <begin position="33"/>
        <end position="59"/>
    </location>
</feature>
<dbReference type="SUPFAM" id="SSF48317">
    <property type="entry name" value="Acid phosphatase/Vanadium-dependent haloperoxidase"/>
    <property type="match status" value="1"/>
</dbReference>
<feature type="transmembrane region" description="Helical" evidence="2">
    <location>
        <begin position="210"/>
        <end position="227"/>
    </location>
</feature>
<dbReference type="CDD" id="cd03396">
    <property type="entry name" value="PAP2_like_6"/>
    <property type="match status" value="1"/>
</dbReference>
<evidence type="ECO:0000313" key="5">
    <source>
        <dbReference type="Proteomes" id="UP001198602"/>
    </source>
</evidence>
<evidence type="ECO:0000259" key="3">
    <source>
        <dbReference type="Pfam" id="PF01569"/>
    </source>
</evidence>
<evidence type="ECO:0000256" key="1">
    <source>
        <dbReference type="SAM" id="MobiDB-lite"/>
    </source>
</evidence>
<dbReference type="RefSeq" id="WP_225237329.1">
    <property type="nucleotide sequence ID" value="NZ_JAHYBX010000001.1"/>
</dbReference>
<evidence type="ECO:0000313" key="4">
    <source>
        <dbReference type="EMBL" id="MCA1854914.1"/>
    </source>
</evidence>
<keyword evidence="2" id="KW-0812">Transmembrane</keyword>
<dbReference type="InterPro" id="IPR036938">
    <property type="entry name" value="PAP2/HPO_sf"/>
</dbReference>
<proteinExistence type="predicted"/>
<feature type="transmembrane region" description="Helical" evidence="2">
    <location>
        <begin position="127"/>
        <end position="146"/>
    </location>
</feature>
<gene>
    <name evidence="4" type="ORF">LE190_03075</name>
</gene>
<keyword evidence="2" id="KW-0472">Membrane</keyword>
<feature type="transmembrane region" description="Helical" evidence="2">
    <location>
        <begin position="93"/>
        <end position="115"/>
    </location>
</feature>
<dbReference type="EMBL" id="JAHYBX010000001">
    <property type="protein sequence ID" value="MCA1854914.1"/>
    <property type="molecule type" value="Genomic_DNA"/>
</dbReference>
<keyword evidence="2" id="KW-1133">Transmembrane helix</keyword>
<accession>A0ABS7Y8P3</accession>
<dbReference type="Pfam" id="PF01569">
    <property type="entry name" value="PAP2"/>
    <property type="match status" value="1"/>
</dbReference>
<keyword evidence="5" id="KW-1185">Reference proteome</keyword>
<feature type="transmembrane region" description="Helical" evidence="2">
    <location>
        <begin position="184"/>
        <end position="203"/>
    </location>
</feature>
<dbReference type="InterPro" id="IPR000326">
    <property type="entry name" value="PAP2/HPO"/>
</dbReference>
<sequence>MPAFATDSLPAAQAEADAPAGVHPEREAVPRRLLGAAACGWSAAALALAALGILALGYWTDADLLLADLLYDRASASFPWREAWLTLSFGHTFLKAVLTALAVLFIGAALADALWPQAPLDRHYARLRLRVIAWAAVLVPLVTSLLKQTSNAYCPWDLARYGGAAPHLRLFASLPPGVLPGHCLPAGHASSALWLVSLVVLWLPGPPRRALRALGLCLLPGLALGWMQQMRGAHFLSHTLWSAWIACAIVAALVALLQGGEARPASGGISRRFQAGIRCRAR</sequence>
<feature type="region of interest" description="Disordered" evidence="1">
    <location>
        <begin position="1"/>
        <end position="23"/>
    </location>
</feature>
<feature type="transmembrane region" description="Helical" evidence="2">
    <location>
        <begin position="239"/>
        <end position="257"/>
    </location>
</feature>
<feature type="domain" description="Phosphatidic acid phosphatase type 2/haloperoxidase" evidence="3">
    <location>
        <begin position="132"/>
        <end position="256"/>
    </location>
</feature>
<protein>
    <submittedName>
        <fullName evidence="4">Phosphatase PAP2 family protein</fullName>
    </submittedName>
</protein>
<feature type="compositionally biased region" description="Low complexity" evidence="1">
    <location>
        <begin position="11"/>
        <end position="20"/>
    </location>
</feature>
<reference evidence="4 5" key="1">
    <citation type="submission" date="2021-07" db="EMBL/GenBank/DDBJ databases">
        <title>Characterization of Violacein-producing bacteria and related species.</title>
        <authorList>
            <person name="Wilson H.S."/>
            <person name="De Leon M.E."/>
        </authorList>
    </citation>
    <scope>NUCLEOTIDE SEQUENCE [LARGE SCALE GENOMIC DNA]</scope>
    <source>
        <strain evidence="4 5">HSC-2F05</strain>
    </source>
</reference>